<reference evidence="2" key="2">
    <citation type="submission" date="2020-09" db="EMBL/GenBank/DDBJ databases">
        <authorList>
            <person name="Sun Q."/>
            <person name="Kim S."/>
        </authorList>
    </citation>
    <scope>NUCLEOTIDE SEQUENCE</scope>
    <source>
        <strain evidence="2">KCTC 22164</strain>
    </source>
</reference>
<dbReference type="EMBL" id="BMXP01000004">
    <property type="protein sequence ID" value="GGW85942.1"/>
    <property type="molecule type" value="Genomic_DNA"/>
</dbReference>
<proteinExistence type="predicted"/>
<dbReference type="RefSeq" id="WP_189405933.1">
    <property type="nucleotide sequence ID" value="NZ_BMXP01000004.1"/>
</dbReference>
<dbReference type="Proteomes" id="UP000631300">
    <property type="component" value="Unassembled WGS sequence"/>
</dbReference>
<dbReference type="AlphaFoldDB" id="A0A918JLS2"/>
<keyword evidence="3" id="KW-1185">Reference proteome</keyword>
<evidence type="ECO:0008006" key="4">
    <source>
        <dbReference type="Google" id="ProtNLM"/>
    </source>
</evidence>
<evidence type="ECO:0000313" key="2">
    <source>
        <dbReference type="EMBL" id="GGW85942.1"/>
    </source>
</evidence>
<reference evidence="2" key="1">
    <citation type="journal article" date="2014" name="Int. J. Syst. Evol. Microbiol.">
        <title>Complete genome sequence of Corynebacterium casei LMG S-19264T (=DSM 44701T), isolated from a smear-ripened cheese.</title>
        <authorList>
            <consortium name="US DOE Joint Genome Institute (JGI-PGF)"/>
            <person name="Walter F."/>
            <person name="Albersmeier A."/>
            <person name="Kalinowski J."/>
            <person name="Ruckert C."/>
        </authorList>
    </citation>
    <scope>NUCLEOTIDE SEQUENCE</scope>
    <source>
        <strain evidence="2">KCTC 22164</strain>
    </source>
</reference>
<gene>
    <name evidence="2" type="ORF">GCM10007391_19450</name>
</gene>
<evidence type="ECO:0000313" key="3">
    <source>
        <dbReference type="Proteomes" id="UP000631300"/>
    </source>
</evidence>
<keyword evidence="1" id="KW-0812">Transmembrane</keyword>
<accession>A0A918JLS2</accession>
<protein>
    <recommendedName>
        <fullName evidence="4">Smp protein</fullName>
    </recommendedName>
</protein>
<name>A0A918JLS2_9ALTE</name>
<comment type="caution">
    <text evidence="2">The sequence shown here is derived from an EMBL/GenBank/DDBJ whole genome shotgun (WGS) entry which is preliminary data.</text>
</comment>
<feature type="transmembrane region" description="Helical" evidence="1">
    <location>
        <begin position="172"/>
        <end position="195"/>
    </location>
</feature>
<evidence type="ECO:0000256" key="1">
    <source>
        <dbReference type="SAM" id="Phobius"/>
    </source>
</evidence>
<keyword evidence="1" id="KW-0472">Membrane</keyword>
<sequence>MEDKQASAGLSRRQLQLRKVHTRFTVVKRIVHVFVISGALALAVALILSLNEYQTQWHRMHLHQPGATLSQQYAQLLRPATTARDISELATLLAVLKLEPAVLSVTVYDQDGRKLASTDGAQPLVSESMLRASPVTYLKRIRSQSGQEVGYVQLLFDRELVLSEPATLNQQLYKLIAAGVLLAMLFATYFTRGIYKSRRWLVRRLYS</sequence>
<keyword evidence="1" id="KW-1133">Transmembrane helix</keyword>
<organism evidence="2 3">
    <name type="scientific">Alteromonas halophila</name>
    <dbReference type="NCBI Taxonomy" id="516698"/>
    <lineage>
        <taxon>Bacteria</taxon>
        <taxon>Pseudomonadati</taxon>
        <taxon>Pseudomonadota</taxon>
        <taxon>Gammaproteobacteria</taxon>
        <taxon>Alteromonadales</taxon>
        <taxon>Alteromonadaceae</taxon>
        <taxon>Alteromonas/Salinimonas group</taxon>
        <taxon>Alteromonas</taxon>
    </lineage>
</organism>
<feature type="transmembrane region" description="Helical" evidence="1">
    <location>
        <begin position="30"/>
        <end position="50"/>
    </location>
</feature>